<dbReference type="PANTHER" id="PTHR46532:SF11">
    <property type="entry name" value="DYNEIN AXONEMAL HEAVY CHAIN 12"/>
    <property type="match status" value="1"/>
</dbReference>
<proteinExistence type="predicted"/>
<dbReference type="InterPro" id="IPR013594">
    <property type="entry name" value="Dynein_heavy_tail"/>
</dbReference>
<gene>
    <name evidence="3" type="primary">LOC125178237</name>
</gene>
<dbReference type="PANTHER" id="PTHR46532">
    <property type="entry name" value="MALE FERTILITY FACTOR KL5"/>
    <property type="match status" value="1"/>
</dbReference>
<name>A0A979FKD5_HYAAZ</name>
<reference evidence="3" key="1">
    <citation type="submission" date="2025-08" db="UniProtKB">
        <authorList>
            <consortium name="RefSeq"/>
        </authorList>
    </citation>
    <scope>IDENTIFICATION</scope>
    <source>
        <tissue evidence="3">Whole organism</tissue>
    </source>
</reference>
<protein>
    <submittedName>
        <fullName evidence="3">Uncharacterized protein LOC125178237</fullName>
    </submittedName>
</protein>
<dbReference type="RefSeq" id="XP_047737463.1">
    <property type="nucleotide sequence ID" value="XM_047881507.1"/>
</dbReference>
<feature type="domain" description="Dynein heavy chain tail" evidence="1">
    <location>
        <begin position="200"/>
        <end position="461"/>
    </location>
</feature>
<dbReference type="InterPro" id="IPR026983">
    <property type="entry name" value="DHC"/>
</dbReference>
<dbReference type="GO" id="GO:0051959">
    <property type="term" value="F:dynein light intermediate chain binding"/>
    <property type="evidence" value="ECO:0007669"/>
    <property type="project" value="InterPro"/>
</dbReference>
<dbReference type="GO" id="GO:0005858">
    <property type="term" value="C:axonemal dynein complex"/>
    <property type="evidence" value="ECO:0007669"/>
    <property type="project" value="TreeGrafter"/>
</dbReference>
<sequence length="1476" mass="167683">MPLPVREGAQLQELLDQAESGSVQRAWMFLDSRCSPVAFAFAAARRLLQERLSCVLQEVQQLQQLLPPLQQLYDADPADVSSVQYDLLACLCLFGQAAQPAANGELSRHVVRASWDIVRVCMTLLGADILPATVDQDHPAGEETAASTAMIICLDWITCYTTVSLATEVPVACRYSSGTSCGSCRYSFGTPTGTCPTPDRFRQTVEESEQRYQSVLVGSLKEVREATEGVLLLKECKPLLTRQALVPVFCTMIEQVLEMMEQDLDRVERQYVSRVLGEHGDKFSPSDLALWCVNAKSELHAKLQVVLEAGGLPHSPRVDACQRCWARTSALLSGAVQLLHAAWTTRVVSSAPTGRLDQPVLRWITRDNKHFLAPNFDPDVARCLQEARVWRSLGQRLPDAVACLDETALQLARKQVEDAAEHFNAIMSRVSQDEIWLFDYSIQLVVAALFVPLTSLTWNHRSGIPKALRLSSTAVTQFSDLLEEYIRFNEKFYQRVAEIRTMLLYKKEDELLLTDDEFIKDFLKQINAMITHVRNIAGEVENDLHALYAKIINDDATQRSKASWSAYVQKVDDMFLAGQKEMLKNTMIYLEKMLVPSESFGRPDAPLFNLRIKLIKGKITTCPLIDNLWQTITHATKSSITEDDFKLKVQLSEYKKQLSVKAEELKFKFDGVEETLKQEFPRTMQKDHKKALDLCLTLDKFVELAVSGLQPLEVGQANKWGKLLDQNALFNSLTAVGRNLFFFWFVCSSYLQVQVSGPHRVALCFALALWYQVHLECVNLSQIKVFSTERTSSGVISPLLWLGDEKWSKILHLEKLTEFKSLAANIHTNPSAWFHWYTSDYAETRPMPDPFDKKLVAFSKLLVLAKLRPDRLLEAAENFSFKIFKANSSVTTDTIQRAVLNCQKSTAIYLSLPNDLELRSYFRQLFTLCYPLAELTNSSILIHHLAAERLRLITDNIRSASCKGQWVILWCERYSDLEIEQILSILGEAEISRSHKRFQTWFASSDHDIARGEVLSKLLRFSISKAESIRGCVVEHFSLLGDGKLAMYTTDESKWYLLAQTLCHLSMKARQEFEEENFLQNIADAHWWEAEAIVRSLVTTENMVLPSSLIEKLEQVYAPTVVTPMMKIVIQRLLETFFVDASRIPERIPSFTHYSVPTGFTLDFHKSNLEFIYKATTDVLSFCSAKAINEVQNQEAEILLNTVQDLFGIISSDTCKHDEFRRDIVNIITTLDKQRLSATNPMFDVLLQELTNYKRRARIILQALELRSSTKDILKLINELLHRSSSERDKMKGNLNNILYKRLNQFKESGHYLDGLALTRVPLTRLDLRHFSNPLPAFSRLIQNVYPDLLAREKDAHFIMDLIYVPQEFRTDDVTPPNCIALDNMCILNATLDVQEEVLTFPDKASVLKSSEVTSLFVAPRISEVGININTKSDSWCEIPVYLTDSLASDPALYLLMPSSISTKLLTLHRVRVCIR</sequence>
<keyword evidence="2" id="KW-1185">Reference proteome</keyword>
<organism evidence="2 3">
    <name type="scientific">Hyalella azteca</name>
    <name type="common">Amphipod</name>
    <dbReference type="NCBI Taxonomy" id="294128"/>
    <lineage>
        <taxon>Eukaryota</taxon>
        <taxon>Metazoa</taxon>
        <taxon>Ecdysozoa</taxon>
        <taxon>Arthropoda</taxon>
        <taxon>Crustacea</taxon>
        <taxon>Multicrustacea</taxon>
        <taxon>Malacostraca</taxon>
        <taxon>Eumalacostraca</taxon>
        <taxon>Peracarida</taxon>
        <taxon>Amphipoda</taxon>
        <taxon>Senticaudata</taxon>
        <taxon>Talitrida</taxon>
        <taxon>Talitroidea</taxon>
        <taxon>Hyalellidae</taxon>
        <taxon>Hyalella</taxon>
    </lineage>
</organism>
<evidence type="ECO:0000313" key="3">
    <source>
        <dbReference type="RefSeq" id="XP_047737463.1"/>
    </source>
</evidence>
<evidence type="ECO:0000259" key="1">
    <source>
        <dbReference type="Pfam" id="PF08385"/>
    </source>
</evidence>
<dbReference type="GeneID" id="125178237"/>
<dbReference type="GO" id="GO:0007018">
    <property type="term" value="P:microtubule-based movement"/>
    <property type="evidence" value="ECO:0007669"/>
    <property type="project" value="InterPro"/>
</dbReference>
<evidence type="ECO:0000313" key="2">
    <source>
        <dbReference type="Proteomes" id="UP000694843"/>
    </source>
</evidence>
<dbReference type="GO" id="GO:0045505">
    <property type="term" value="F:dynein intermediate chain binding"/>
    <property type="evidence" value="ECO:0007669"/>
    <property type="project" value="InterPro"/>
</dbReference>
<dbReference type="Pfam" id="PF08385">
    <property type="entry name" value="DHC_N1"/>
    <property type="match status" value="1"/>
</dbReference>
<accession>A0A979FKD5</accession>
<dbReference type="OrthoDB" id="6357528at2759"/>
<dbReference type="Proteomes" id="UP000694843">
    <property type="component" value="Unplaced"/>
</dbReference>
<dbReference type="KEGG" id="hazt:125178237"/>